<evidence type="ECO:0000313" key="4">
    <source>
        <dbReference type="Proteomes" id="UP000325289"/>
    </source>
</evidence>
<feature type="region of interest" description="Disordered" evidence="1">
    <location>
        <begin position="843"/>
        <end position="862"/>
    </location>
</feature>
<feature type="compositionally biased region" description="Basic and acidic residues" evidence="1">
    <location>
        <begin position="845"/>
        <end position="862"/>
    </location>
</feature>
<dbReference type="AlphaFoldDB" id="A0A1I2A4F4"/>
<dbReference type="Proteomes" id="UP000325289">
    <property type="component" value="Unassembled WGS sequence"/>
</dbReference>
<dbReference type="GO" id="GO:0004623">
    <property type="term" value="F:phospholipase A2 activity"/>
    <property type="evidence" value="ECO:0007669"/>
    <property type="project" value="TreeGrafter"/>
</dbReference>
<feature type="transmembrane region" description="Helical" evidence="2">
    <location>
        <begin position="483"/>
        <end position="506"/>
    </location>
</feature>
<proteinExistence type="predicted"/>
<dbReference type="OrthoDB" id="100544at2"/>
<keyword evidence="4" id="KW-1185">Reference proteome</keyword>
<keyword evidence="2" id="KW-0812">Transmembrane</keyword>
<feature type="transmembrane region" description="Helical" evidence="2">
    <location>
        <begin position="312"/>
        <end position="334"/>
    </location>
</feature>
<dbReference type="SUPFAM" id="SSF52151">
    <property type="entry name" value="FabD/lysophospholipase-like"/>
    <property type="match status" value="2"/>
</dbReference>
<keyword evidence="2" id="KW-1133">Transmembrane helix</keyword>
<sequence>MKFPDWLRRLLLIAPEDPPDPLFPEATGEPGFRRGPVDWRRLYETELRMLGCDPAGARPNGICLSGGGVRSAVTCMGMVGCLARHGIFDRMHYMSSVSGGGYAAAAVSQWLRDRAPLEEAPLGRTPQPGAPDLQPTRKGAQRAQLCRALRVPFVTLENRTAPDLRRDARRAHWCGCGTAADPGPSPSQYLAQNEAYIRHVRANISYLMPSGLRSLAEGVYVILRAIGINIFIWLSVVSALFYALLSLHVAGPALPGLGARLSAWIRSEDRWDQAWTALSRLPGAVRDAVVTGWNGLVDLAITMGAGQGSTPLFGWIFAAGAGAFALIIALMAFFGISTRFKSFAPADGNRVPRSNKPETPLSFNYAWRRWQTGFSAWLMIAGLVLLALGAIPWVLEHLNEIGRAVSGEGEQAEAASPAAQGGLLPGLVATLIGVGSSLFAYLRAKLGKEVGQKTEILLIAGSALLVYGVILLSYAAAADVSRGLIGFGTAAALFVLALALALVCNVNDVTLGRYYRDRLIEAFMPDLGTIWDPDKPDMKLARPARPALAADRLRLADLRGTGRCVRPLHLVNTNVMCWWTPDTRARRRKGDNFVLSAIGSGSDITGWRSTAEVAGGRLTLASAIAASGAAVNPRGGFAGKGPTTRAVVTVAMSLLSLRLGYWLRWTPLPRWRPARLNAYGNHVNPPVRHLLGAFFANFGGRADRLADEPDWCDRPWLSRQLRRITRPPTFVELSDGAHFENLGLYELIRRRCKLIVICEAGEDPTTSYKSFTVAIRRVREDFGAEIDFDMQRNRWLASERHLWHDTGPADLVARGSESEFPKGAEYSEKGYFLASVTYHANPRGPGHDGHRASAGHRGPESPPERGLIVYLKSAMVPDVAATTKGYKGVNADFPYDPTSNQFFTPEQFEAYRDMGDTIARQMIEDLALDKVVADPRFETPGDTYYIANDSYRPKP</sequence>
<organism evidence="3 4">
    <name type="scientific">Roseivivax sediminis</name>
    <dbReference type="NCBI Taxonomy" id="936889"/>
    <lineage>
        <taxon>Bacteria</taxon>
        <taxon>Pseudomonadati</taxon>
        <taxon>Pseudomonadota</taxon>
        <taxon>Alphaproteobacteria</taxon>
        <taxon>Rhodobacterales</taxon>
        <taxon>Roseobacteraceae</taxon>
        <taxon>Roseivivax</taxon>
    </lineage>
</organism>
<dbReference type="InterPro" id="IPR016035">
    <property type="entry name" value="Acyl_Trfase/lysoPLipase"/>
</dbReference>
<dbReference type="RefSeq" id="WP_149756655.1">
    <property type="nucleotide sequence ID" value="NZ_FOMS01000009.1"/>
</dbReference>
<protein>
    <submittedName>
        <fullName evidence="3">Patatin-like phospholipase</fullName>
    </submittedName>
</protein>
<evidence type="ECO:0000256" key="2">
    <source>
        <dbReference type="SAM" id="Phobius"/>
    </source>
</evidence>
<feature type="transmembrane region" description="Helical" evidence="2">
    <location>
        <begin position="423"/>
        <end position="444"/>
    </location>
</feature>
<accession>A0A1I2A4F4</accession>
<dbReference type="GO" id="GO:0046475">
    <property type="term" value="P:glycerophospholipid catabolic process"/>
    <property type="evidence" value="ECO:0007669"/>
    <property type="project" value="TreeGrafter"/>
</dbReference>
<dbReference type="PANTHER" id="PTHR10728">
    <property type="entry name" value="CYTOSOLIC PHOSPHOLIPASE A2"/>
    <property type="match status" value="1"/>
</dbReference>
<evidence type="ECO:0000313" key="3">
    <source>
        <dbReference type="EMBL" id="SFE38458.1"/>
    </source>
</evidence>
<feature type="transmembrane region" description="Helical" evidence="2">
    <location>
        <begin position="221"/>
        <end position="245"/>
    </location>
</feature>
<dbReference type="EMBL" id="FOMS01000009">
    <property type="protein sequence ID" value="SFE38458.1"/>
    <property type="molecule type" value="Genomic_DNA"/>
</dbReference>
<keyword evidence="2" id="KW-0472">Membrane</keyword>
<gene>
    <name evidence="3" type="ORF">SAMN04515678_10976</name>
</gene>
<reference evidence="3 4" key="1">
    <citation type="submission" date="2016-10" db="EMBL/GenBank/DDBJ databases">
        <authorList>
            <person name="Varghese N."/>
            <person name="Submissions S."/>
        </authorList>
    </citation>
    <scope>NUCLEOTIDE SEQUENCE [LARGE SCALE GENOMIC DNA]</scope>
    <source>
        <strain evidence="4">YIM D21,KCTC 23444,ACCC 10710</strain>
    </source>
</reference>
<dbReference type="GO" id="GO:0005829">
    <property type="term" value="C:cytosol"/>
    <property type="evidence" value="ECO:0007669"/>
    <property type="project" value="TreeGrafter"/>
</dbReference>
<feature type="transmembrane region" description="Helical" evidence="2">
    <location>
        <begin position="374"/>
        <end position="395"/>
    </location>
</feature>
<name>A0A1I2A4F4_9RHOB</name>
<feature type="transmembrane region" description="Helical" evidence="2">
    <location>
        <begin position="456"/>
        <end position="477"/>
    </location>
</feature>
<evidence type="ECO:0000256" key="1">
    <source>
        <dbReference type="SAM" id="MobiDB-lite"/>
    </source>
</evidence>
<dbReference type="Gene3D" id="3.40.1090.10">
    <property type="entry name" value="Cytosolic phospholipase A2 catalytic domain"/>
    <property type="match status" value="1"/>
</dbReference>
<dbReference type="PANTHER" id="PTHR10728:SF40">
    <property type="entry name" value="PATATIN FAMILY PROTEIN"/>
    <property type="match status" value="1"/>
</dbReference>